<comment type="similarity">
    <text evidence="1">Belongs to the LysR transcriptional regulatory family.</text>
</comment>
<evidence type="ECO:0000256" key="3">
    <source>
        <dbReference type="ARBA" id="ARBA00023125"/>
    </source>
</evidence>
<reference evidence="7" key="1">
    <citation type="journal article" date="2010" name="Mol. Biosyst.">
        <title>Complete genome sequence and comparative analysis of Shewanella violacea, a psychrophilic and piezophilic bacterium from deep sea floor sediments.</title>
        <authorList>
            <person name="Aono E."/>
            <person name="Baba T."/>
            <person name="Ara T."/>
            <person name="Nishi T."/>
            <person name="Nakamichi T."/>
            <person name="Inamoto E."/>
            <person name="Toyonaga H."/>
            <person name="Hasegawa M."/>
            <person name="Takai Y."/>
            <person name="Okumura Y."/>
            <person name="Baba M."/>
            <person name="Tomita M."/>
            <person name="Kato C."/>
            <person name="Oshima T."/>
            <person name="Nakasone K."/>
            <person name="Mori H."/>
        </authorList>
    </citation>
    <scope>NUCLEOTIDE SEQUENCE [LARGE SCALE GENOMIC DNA]</scope>
    <source>
        <strain evidence="7">JCM 10179 / CIP 106290 / LMG 19151 / DSS12</strain>
    </source>
</reference>
<sequence length="299" mass="33507">MIFIMDIRQLKHLDALAKTASFTKAAQSLNMAQPALSQSIKRLESSLGVTLVNRARSGKGGNKQLSLTAEGKALHQHALLIIKQLKQAEAHIKSMANLTKGEVRIGVPGMLGSFYLPSRLMAFRHQYPDLKLSLFEGGTRDSLKMLAREEVDIAIITAQDLSPEFESHLLLREQMVVAIGPEHPLAEQQSISLEAFFEHDLVMFKPGYFHREWLLAQAKSLGAKANIAFETNLINLIKQVVTQGFAITSVLEMVINDKDDILAKPFQPQVFLDLHIAWKKQRPISQADRAFVDFLMKNR</sequence>
<evidence type="ECO:0000313" key="6">
    <source>
        <dbReference type="EMBL" id="BAJ01509.1"/>
    </source>
</evidence>
<dbReference type="InterPro" id="IPR005119">
    <property type="entry name" value="LysR_subst-bd"/>
</dbReference>
<dbReference type="GO" id="GO:0003677">
    <property type="term" value="F:DNA binding"/>
    <property type="evidence" value="ECO:0007669"/>
    <property type="project" value="UniProtKB-KW"/>
</dbReference>
<keyword evidence="2" id="KW-0805">Transcription regulation</keyword>
<dbReference type="STRING" id="637905.SVI_1538"/>
<dbReference type="Gene3D" id="3.40.190.290">
    <property type="match status" value="1"/>
</dbReference>
<dbReference type="SUPFAM" id="SSF46785">
    <property type="entry name" value="Winged helix' DNA-binding domain"/>
    <property type="match status" value="1"/>
</dbReference>
<dbReference type="SUPFAM" id="SSF53850">
    <property type="entry name" value="Periplasmic binding protein-like II"/>
    <property type="match status" value="1"/>
</dbReference>
<dbReference type="InterPro" id="IPR036388">
    <property type="entry name" value="WH-like_DNA-bd_sf"/>
</dbReference>
<accession>D4ZIL0</accession>
<dbReference type="InterPro" id="IPR036390">
    <property type="entry name" value="WH_DNA-bd_sf"/>
</dbReference>
<feature type="domain" description="HTH lysR-type" evidence="5">
    <location>
        <begin position="5"/>
        <end position="62"/>
    </location>
</feature>
<dbReference type="PROSITE" id="PS50931">
    <property type="entry name" value="HTH_LYSR"/>
    <property type="match status" value="1"/>
</dbReference>
<dbReference type="KEGG" id="svo:SVI_1538"/>
<keyword evidence="4" id="KW-0804">Transcription</keyword>
<dbReference type="GO" id="GO:0005829">
    <property type="term" value="C:cytosol"/>
    <property type="evidence" value="ECO:0007669"/>
    <property type="project" value="TreeGrafter"/>
</dbReference>
<dbReference type="InterPro" id="IPR050950">
    <property type="entry name" value="HTH-type_LysR_regulators"/>
</dbReference>
<dbReference type="FunFam" id="1.10.10.10:FF:000001">
    <property type="entry name" value="LysR family transcriptional regulator"/>
    <property type="match status" value="1"/>
</dbReference>
<dbReference type="CDD" id="cd05466">
    <property type="entry name" value="PBP2_LTTR_substrate"/>
    <property type="match status" value="1"/>
</dbReference>
<dbReference type="InterPro" id="IPR000847">
    <property type="entry name" value="LysR_HTH_N"/>
</dbReference>
<dbReference type="PRINTS" id="PR00039">
    <property type="entry name" value="HTHLYSR"/>
</dbReference>
<dbReference type="HOGENOM" id="CLU_039613_6_2_6"/>
<protein>
    <submittedName>
        <fullName evidence="6">Transcriptional regulator, LysR family</fullName>
    </submittedName>
</protein>
<evidence type="ECO:0000256" key="1">
    <source>
        <dbReference type="ARBA" id="ARBA00009437"/>
    </source>
</evidence>
<evidence type="ECO:0000256" key="2">
    <source>
        <dbReference type="ARBA" id="ARBA00023015"/>
    </source>
</evidence>
<dbReference type="EMBL" id="AP011177">
    <property type="protein sequence ID" value="BAJ01509.1"/>
    <property type="molecule type" value="Genomic_DNA"/>
</dbReference>
<dbReference type="Pfam" id="PF03466">
    <property type="entry name" value="LysR_substrate"/>
    <property type="match status" value="1"/>
</dbReference>
<keyword evidence="3" id="KW-0238">DNA-binding</keyword>
<keyword evidence="7" id="KW-1185">Reference proteome</keyword>
<dbReference type="PANTHER" id="PTHR30419:SF30">
    <property type="entry name" value="LYSR FAMILY TRANSCRIPTIONAL REGULATOR"/>
    <property type="match status" value="1"/>
</dbReference>
<dbReference type="GO" id="GO:0003700">
    <property type="term" value="F:DNA-binding transcription factor activity"/>
    <property type="evidence" value="ECO:0007669"/>
    <property type="project" value="InterPro"/>
</dbReference>
<evidence type="ECO:0000259" key="5">
    <source>
        <dbReference type="PROSITE" id="PS50931"/>
    </source>
</evidence>
<dbReference type="eggNOG" id="COG0583">
    <property type="taxonomic scope" value="Bacteria"/>
</dbReference>
<dbReference type="Pfam" id="PF00126">
    <property type="entry name" value="HTH_1"/>
    <property type="match status" value="1"/>
</dbReference>
<gene>
    <name evidence="6" type="ordered locus">SVI_1538</name>
</gene>
<dbReference type="Gene3D" id="1.10.10.10">
    <property type="entry name" value="Winged helix-like DNA-binding domain superfamily/Winged helix DNA-binding domain"/>
    <property type="match status" value="1"/>
</dbReference>
<organism evidence="6 7">
    <name type="scientific">Shewanella violacea (strain JCM 10179 / CIP 106290 / LMG 19151 / DSS12)</name>
    <dbReference type="NCBI Taxonomy" id="637905"/>
    <lineage>
        <taxon>Bacteria</taxon>
        <taxon>Pseudomonadati</taxon>
        <taxon>Pseudomonadota</taxon>
        <taxon>Gammaproteobacteria</taxon>
        <taxon>Alteromonadales</taxon>
        <taxon>Shewanellaceae</taxon>
        <taxon>Shewanella</taxon>
    </lineage>
</organism>
<proteinExistence type="inferred from homology"/>
<dbReference type="PANTHER" id="PTHR30419">
    <property type="entry name" value="HTH-TYPE TRANSCRIPTIONAL REGULATOR YBHD"/>
    <property type="match status" value="1"/>
</dbReference>
<evidence type="ECO:0000256" key="4">
    <source>
        <dbReference type="ARBA" id="ARBA00023163"/>
    </source>
</evidence>
<name>D4ZIL0_SHEVD</name>
<evidence type="ECO:0000313" key="7">
    <source>
        <dbReference type="Proteomes" id="UP000002350"/>
    </source>
</evidence>
<dbReference type="AlphaFoldDB" id="D4ZIL0"/>
<dbReference type="Proteomes" id="UP000002350">
    <property type="component" value="Chromosome"/>
</dbReference>